<reference evidence="3" key="2">
    <citation type="journal article" date="2021" name="Genome Biol. Evol.">
        <title>Developing a high-quality reference genome for a parasitic bivalve with doubly uniparental inheritance (Bivalvia: Unionida).</title>
        <authorList>
            <person name="Smith C.H."/>
        </authorList>
    </citation>
    <scope>NUCLEOTIDE SEQUENCE</scope>
    <source>
        <strain evidence="3">CHS0354</strain>
        <tissue evidence="3">Mantle</tissue>
    </source>
</reference>
<keyword evidence="2" id="KW-0812">Transmembrane</keyword>
<feature type="compositionally biased region" description="Basic residues" evidence="1">
    <location>
        <begin position="73"/>
        <end position="85"/>
    </location>
</feature>
<feature type="transmembrane region" description="Helical" evidence="2">
    <location>
        <begin position="12"/>
        <end position="32"/>
    </location>
</feature>
<dbReference type="Proteomes" id="UP001195483">
    <property type="component" value="Unassembled WGS sequence"/>
</dbReference>
<feature type="region of interest" description="Disordered" evidence="1">
    <location>
        <begin position="40"/>
        <end position="159"/>
    </location>
</feature>
<feature type="compositionally biased region" description="Basic and acidic residues" evidence="1">
    <location>
        <begin position="42"/>
        <end position="72"/>
    </location>
</feature>
<protein>
    <submittedName>
        <fullName evidence="3">Uncharacterized protein</fullName>
    </submittedName>
</protein>
<sequence>MSPLPNNNSSSISTVICLCCGLIVMIIVFVVCKIRSSRQQKKAAEEGKINAAEKSRAGNEGIENKMDNIENKKGRRTRPLARSKQRVGDIGRSDNVRTNHIEVDGGNQQQSAESSRKESHSKTQPSDSSGGKLESQKIIQRKISSHNNDIEEIPLTSMD</sequence>
<organism evidence="3 4">
    <name type="scientific">Potamilus streckersoni</name>
    <dbReference type="NCBI Taxonomy" id="2493646"/>
    <lineage>
        <taxon>Eukaryota</taxon>
        <taxon>Metazoa</taxon>
        <taxon>Spiralia</taxon>
        <taxon>Lophotrochozoa</taxon>
        <taxon>Mollusca</taxon>
        <taxon>Bivalvia</taxon>
        <taxon>Autobranchia</taxon>
        <taxon>Heteroconchia</taxon>
        <taxon>Palaeoheterodonta</taxon>
        <taxon>Unionida</taxon>
        <taxon>Unionoidea</taxon>
        <taxon>Unionidae</taxon>
        <taxon>Ambleminae</taxon>
        <taxon>Lampsilini</taxon>
        <taxon>Potamilus</taxon>
    </lineage>
</organism>
<feature type="compositionally biased region" description="Basic and acidic residues" evidence="1">
    <location>
        <begin position="86"/>
        <end position="103"/>
    </location>
</feature>
<reference evidence="3" key="1">
    <citation type="journal article" date="2021" name="Genome Biol. Evol.">
        <title>A High-Quality Reference Genome for a Parasitic Bivalve with Doubly Uniparental Inheritance (Bivalvia: Unionida).</title>
        <authorList>
            <person name="Smith C.H."/>
        </authorList>
    </citation>
    <scope>NUCLEOTIDE SEQUENCE</scope>
    <source>
        <strain evidence="3">CHS0354</strain>
    </source>
</reference>
<evidence type="ECO:0000256" key="1">
    <source>
        <dbReference type="SAM" id="MobiDB-lite"/>
    </source>
</evidence>
<keyword evidence="2" id="KW-0472">Membrane</keyword>
<comment type="caution">
    <text evidence="3">The sequence shown here is derived from an EMBL/GenBank/DDBJ whole genome shotgun (WGS) entry which is preliminary data.</text>
</comment>
<reference evidence="3" key="3">
    <citation type="submission" date="2023-05" db="EMBL/GenBank/DDBJ databases">
        <authorList>
            <person name="Smith C.H."/>
        </authorList>
    </citation>
    <scope>NUCLEOTIDE SEQUENCE</scope>
    <source>
        <strain evidence="3">CHS0354</strain>
        <tissue evidence="3">Mantle</tissue>
    </source>
</reference>
<gene>
    <name evidence="3" type="ORF">CHS0354_003933</name>
</gene>
<evidence type="ECO:0000256" key="2">
    <source>
        <dbReference type="SAM" id="Phobius"/>
    </source>
</evidence>
<keyword evidence="2" id="KW-1133">Transmembrane helix</keyword>
<dbReference type="EMBL" id="JAEAOA010000307">
    <property type="protein sequence ID" value="KAK3584646.1"/>
    <property type="molecule type" value="Genomic_DNA"/>
</dbReference>
<proteinExistence type="predicted"/>
<evidence type="ECO:0000313" key="4">
    <source>
        <dbReference type="Proteomes" id="UP001195483"/>
    </source>
</evidence>
<name>A0AAE0S3F2_9BIVA</name>
<keyword evidence="4" id="KW-1185">Reference proteome</keyword>
<evidence type="ECO:0000313" key="3">
    <source>
        <dbReference type="EMBL" id="KAK3584646.1"/>
    </source>
</evidence>
<accession>A0AAE0S3F2</accession>
<dbReference type="AlphaFoldDB" id="A0AAE0S3F2"/>